<evidence type="ECO:0000313" key="3">
    <source>
        <dbReference type="Proteomes" id="UP000198440"/>
    </source>
</evidence>
<accession>A0A239DNG2</accession>
<keyword evidence="1" id="KW-0812">Transmembrane</keyword>
<dbReference type="EMBL" id="FZON01000011">
    <property type="protein sequence ID" value="SNS34145.1"/>
    <property type="molecule type" value="Genomic_DNA"/>
</dbReference>
<dbReference type="AlphaFoldDB" id="A0A239DNG2"/>
<evidence type="ECO:0000256" key="1">
    <source>
        <dbReference type="SAM" id="Phobius"/>
    </source>
</evidence>
<sequence>MLTGVLRYGVLFVGLLFVWFATLSARWGEPPPVSLFSPRQTLTVETATVVRSPVGNGTTRTDPVITVEWPRDSGTQVAINGLLALTQRGNAERARALVADYPPGSDIRVRIVGGQPMANRQDLFRTAHAVFLGLMGSLIAGFGLVLNRALK</sequence>
<proteinExistence type="predicted"/>
<gene>
    <name evidence="2" type="ORF">SAMN04488078_101183</name>
</gene>
<feature type="transmembrane region" description="Helical" evidence="1">
    <location>
        <begin position="126"/>
        <end position="146"/>
    </location>
</feature>
<protein>
    <submittedName>
        <fullName evidence="2">Uncharacterized protein</fullName>
    </submittedName>
</protein>
<keyword evidence="1" id="KW-0472">Membrane</keyword>
<evidence type="ECO:0000313" key="2">
    <source>
        <dbReference type="EMBL" id="SNS34145.1"/>
    </source>
</evidence>
<keyword evidence="1" id="KW-1133">Transmembrane helix</keyword>
<dbReference type="RefSeq" id="WP_089277359.1">
    <property type="nucleotide sequence ID" value="NZ_FZON01000011.1"/>
</dbReference>
<organism evidence="2 3">
    <name type="scientific">Antarctobacter heliothermus</name>
    <dbReference type="NCBI Taxonomy" id="74033"/>
    <lineage>
        <taxon>Bacteria</taxon>
        <taxon>Pseudomonadati</taxon>
        <taxon>Pseudomonadota</taxon>
        <taxon>Alphaproteobacteria</taxon>
        <taxon>Rhodobacterales</taxon>
        <taxon>Roseobacteraceae</taxon>
        <taxon>Antarctobacter</taxon>
    </lineage>
</organism>
<name>A0A239DNG2_9RHOB</name>
<dbReference type="OrthoDB" id="9828525at2"/>
<dbReference type="Proteomes" id="UP000198440">
    <property type="component" value="Unassembled WGS sequence"/>
</dbReference>
<reference evidence="2 3" key="1">
    <citation type="submission" date="2017-06" db="EMBL/GenBank/DDBJ databases">
        <authorList>
            <person name="Kim H.J."/>
            <person name="Triplett B.A."/>
        </authorList>
    </citation>
    <scope>NUCLEOTIDE SEQUENCE [LARGE SCALE GENOMIC DNA]</scope>
    <source>
        <strain evidence="2 3">DSM 11445</strain>
    </source>
</reference>